<dbReference type="GO" id="GO:0000228">
    <property type="term" value="C:nuclear chromosome"/>
    <property type="evidence" value="ECO:0007669"/>
    <property type="project" value="TreeGrafter"/>
</dbReference>
<dbReference type="InterPro" id="IPR036078">
    <property type="entry name" value="Spo11/TopoVI_A_sf"/>
</dbReference>
<dbReference type="InterPro" id="IPR034136">
    <property type="entry name" value="TOPRIM_Topo6A/Spo11"/>
</dbReference>
<name>A0A670I1K0_PODMU</name>
<evidence type="ECO:0000313" key="5">
    <source>
        <dbReference type="Proteomes" id="UP000472272"/>
    </source>
</evidence>
<protein>
    <recommendedName>
        <fullName evidence="3">Topoisomerase 6 subunit A/Spo11 TOPRIM domain-containing protein</fullName>
    </recommendedName>
</protein>
<reference evidence="4" key="2">
    <citation type="submission" date="2025-08" db="UniProtKB">
        <authorList>
            <consortium name="Ensembl"/>
        </authorList>
    </citation>
    <scope>IDENTIFICATION</scope>
</reference>
<dbReference type="GO" id="GO:0007131">
    <property type="term" value="P:reciprocal meiotic recombination"/>
    <property type="evidence" value="ECO:0007669"/>
    <property type="project" value="TreeGrafter"/>
</dbReference>
<feature type="domain" description="Topoisomerase 6 subunit A/Spo11 TOPRIM" evidence="3">
    <location>
        <begin position="17"/>
        <end position="86"/>
    </location>
</feature>
<keyword evidence="5" id="KW-1185">Reference proteome</keyword>
<dbReference type="GO" id="GO:0000706">
    <property type="term" value="P:meiotic DNA double-strand break processing"/>
    <property type="evidence" value="ECO:0007669"/>
    <property type="project" value="TreeGrafter"/>
</dbReference>
<reference evidence="4" key="3">
    <citation type="submission" date="2025-09" db="UniProtKB">
        <authorList>
            <consortium name="Ensembl"/>
        </authorList>
    </citation>
    <scope>IDENTIFICATION</scope>
</reference>
<dbReference type="GO" id="GO:0042138">
    <property type="term" value="P:meiotic DNA double-strand break formation"/>
    <property type="evidence" value="ECO:0007669"/>
    <property type="project" value="InterPro"/>
</dbReference>
<organism evidence="4 5">
    <name type="scientific">Podarcis muralis</name>
    <name type="common">Wall lizard</name>
    <name type="synonym">Lacerta muralis</name>
    <dbReference type="NCBI Taxonomy" id="64176"/>
    <lineage>
        <taxon>Eukaryota</taxon>
        <taxon>Metazoa</taxon>
        <taxon>Chordata</taxon>
        <taxon>Craniata</taxon>
        <taxon>Vertebrata</taxon>
        <taxon>Euteleostomi</taxon>
        <taxon>Lepidosauria</taxon>
        <taxon>Squamata</taxon>
        <taxon>Bifurcata</taxon>
        <taxon>Unidentata</taxon>
        <taxon>Episquamata</taxon>
        <taxon>Laterata</taxon>
        <taxon>Lacertibaenia</taxon>
        <taxon>Lacertidae</taxon>
        <taxon>Podarcis</taxon>
    </lineage>
</organism>
<dbReference type="Pfam" id="PF21180">
    <property type="entry name" value="TOP6A-Spo11_Toprim"/>
    <property type="match status" value="1"/>
</dbReference>
<keyword evidence="2" id="KW-0539">Nucleus</keyword>
<dbReference type="PRINTS" id="PR01551">
    <property type="entry name" value="SPO11HOMOLOG"/>
</dbReference>
<reference evidence="4 5" key="1">
    <citation type="journal article" date="2019" name="Proc. Natl. Acad. Sci. U.S.A.">
        <title>Regulatory changes in pterin and carotenoid genes underlie balanced color polymorphisms in the wall lizard.</title>
        <authorList>
            <person name="Andrade P."/>
            <person name="Pinho C."/>
            <person name="Perez I de Lanuza G."/>
            <person name="Afonso S."/>
            <person name="Brejcha J."/>
            <person name="Rubin C.J."/>
            <person name="Wallerman O."/>
            <person name="Pereira P."/>
            <person name="Sabatino S.J."/>
            <person name="Bellati A."/>
            <person name="Pellitteri-Rosa D."/>
            <person name="Bosakova Z."/>
            <person name="Bunikis I."/>
            <person name="Carretero M.A."/>
            <person name="Feiner N."/>
            <person name="Marsik P."/>
            <person name="Pauperio F."/>
            <person name="Salvi D."/>
            <person name="Soler L."/>
            <person name="While G.M."/>
            <person name="Uller T."/>
            <person name="Font E."/>
            <person name="Andersson L."/>
            <person name="Carneiro M."/>
        </authorList>
    </citation>
    <scope>NUCLEOTIDE SEQUENCE</scope>
</reference>
<evidence type="ECO:0000259" key="3">
    <source>
        <dbReference type="Pfam" id="PF21180"/>
    </source>
</evidence>
<evidence type="ECO:0000313" key="4">
    <source>
        <dbReference type="Ensembl" id="ENSPMRP00000005312.1"/>
    </source>
</evidence>
<comment type="subcellular location">
    <subcellularLocation>
        <location evidence="1">Nucleus</location>
    </subcellularLocation>
</comment>
<dbReference type="Proteomes" id="UP000472272">
    <property type="component" value="Chromosome 6"/>
</dbReference>
<dbReference type="SUPFAM" id="SSF56726">
    <property type="entry name" value="DNA topoisomerase IV, alpha subunit"/>
    <property type="match status" value="1"/>
</dbReference>
<dbReference type="InterPro" id="IPR013048">
    <property type="entry name" value="Meiotic_Spo11"/>
</dbReference>
<dbReference type="PANTHER" id="PTHR10848:SF0">
    <property type="entry name" value="MEIOTIC RECOMBINATION PROTEIN SPO11"/>
    <property type="match status" value="1"/>
</dbReference>
<dbReference type="AlphaFoldDB" id="A0A670I1K0"/>
<dbReference type="GO" id="GO:0003918">
    <property type="term" value="F:DNA topoisomerase type II (double strand cut, ATP-hydrolyzing) activity"/>
    <property type="evidence" value="ECO:0007669"/>
    <property type="project" value="InterPro"/>
</dbReference>
<evidence type="ECO:0000256" key="1">
    <source>
        <dbReference type="ARBA" id="ARBA00004123"/>
    </source>
</evidence>
<accession>A0A670I1K0</accession>
<evidence type="ECO:0000256" key="2">
    <source>
        <dbReference type="ARBA" id="ARBA00023242"/>
    </source>
</evidence>
<dbReference type="PANTHER" id="PTHR10848">
    <property type="entry name" value="MEIOTIC RECOMBINATION PROTEIN SPO11"/>
    <property type="match status" value="1"/>
</dbReference>
<dbReference type="GO" id="GO:0003677">
    <property type="term" value="F:DNA binding"/>
    <property type="evidence" value="ECO:0007669"/>
    <property type="project" value="InterPro"/>
</dbReference>
<dbReference type="InterPro" id="IPR002815">
    <property type="entry name" value="Spo11/TopoVI_A"/>
</dbReference>
<proteinExistence type="predicted"/>
<sequence>MKNKDTVVIFTCLPFRLSIPKTALIPLTKHDQSKLDSLNTRPYIAYQSAWKKELDIMATCKMKAEIQALTYFSSDYLSRVYLPNKLQFGGWI</sequence>
<dbReference type="Ensembl" id="ENSPMRT00000005663.1">
    <property type="protein sequence ID" value="ENSPMRP00000005312.1"/>
    <property type="gene ID" value="ENSPMRG00000003647.1"/>
</dbReference>
<dbReference type="Gene3D" id="3.40.1360.10">
    <property type="match status" value="1"/>
</dbReference>